<dbReference type="OrthoDB" id="16284at2759"/>
<dbReference type="GO" id="GO:0009086">
    <property type="term" value="P:methionine biosynthetic process"/>
    <property type="evidence" value="ECO:0007669"/>
    <property type="project" value="TreeGrafter"/>
</dbReference>
<dbReference type="STRING" id="139825.A0A401GI78"/>
<evidence type="ECO:0000256" key="1">
    <source>
        <dbReference type="ARBA" id="ARBA00001974"/>
    </source>
</evidence>
<dbReference type="Proteomes" id="UP000287166">
    <property type="component" value="Unassembled WGS sequence"/>
</dbReference>
<dbReference type="CDD" id="cd00537">
    <property type="entry name" value="MTHFR"/>
    <property type="match status" value="1"/>
</dbReference>
<dbReference type="FunFam" id="3.20.20.220:FF:000002">
    <property type="entry name" value="Methylenetetrahydrofolate reductase"/>
    <property type="match status" value="1"/>
</dbReference>
<dbReference type="RefSeq" id="XP_027612813.1">
    <property type="nucleotide sequence ID" value="XM_027757012.1"/>
</dbReference>
<dbReference type="SUPFAM" id="SSF51730">
    <property type="entry name" value="FAD-linked oxidoreductase"/>
    <property type="match status" value="1"/>
</dbReference>
<proteinExistence type="inferred from homology"/>
<dbReference type="EMBL" id="BFAD01000004">
    <property type="protein sequence ID" value="GBE81900.1"/>
    <property type="molecule type" value="Genomic_DNA"/>
</dbReference>
<evidence type="ECO:0000256" key="8">
    <source>
        <dbReference type="RuleBase" id="RU004254"/>
    </source>
</evidence>
<dbReference type="GO" id="GO:0071949">
    <property type="term" value="F:FAD binding"/>
    <property type="evidence" value="ECO:0007669"/>
    <property type="project" value="TreeGrafter"/>
</dbReference>
<organism evidence="10 11">
    <name type="scientific">Sparassis crispa</name>
    <dbReference type="NCBI Taxonomy" id="139825"/>
    <lineage>
        <taxon>Eukaryota</taxon>
        <taxon>Fungi</taxon>
        <taxon>Dikarya</taxon>
        <taxon>Basidiomycota</taxon>
        <taxon>Agaricomycotina</taxon>
        <taxon>Agaricomycetes</taxon>
        <taxon>Polyporales</taxon>
        <taxon>Sparassidaceae</taxon>
        <taxon>Sparassis</taxon>
    </lineage>
</organism>
<dbReference type="GO" id="GO:0005829">
    <property type="term" value="C:cytosol"/>
    <property type="evidence" value="ECO:0007669"/>
    <property type="project" value="TreeGrafter"/>
</dbReference>
<evidence type="ECO:0000256" key="4">
    <source>
        <dbReference type="ARBA" id="ARBA00022630"/>
    </source>
</evidence>
<evidence type="ECO:0000256" key="6">
    <source>
        <dbReference type="ARBA" id="ARBA00022857"/>
    </source>
</evidence>
<keyword evidence="5" id="KW-0274">FAD</keyword>
<dbReference type="FunCoup" id="A0A401GI78">
    <property type="interactions" value="317"/>
</dbReference>
<name>A0A401GI78_9APHY</name>
<evidence type="ECO:0000256" key="2">
    <source>
        <dbReference type="ARBA" id="ARBA00004777"/>
    </source>
</evidence>
<dbReference type="GO" id="GO:0035999">
    <property type="term" value="P:tetrahydrofolate interconversion"/>
    <property type="evidence" value="ECO:0007669"/>
    <property type="project" value="UniProtKB-UniPathway"/>
</dbReference>
<dbReference type="Gene3D" id="3.20.20.220">
    <property type="match status" value="1"/>
</dbReference>
<gene>
    <name evidence="10" type="ORF">SCP_0402740</name>
</gene>
<protein>
    <submittedName>
        <fullName evidence="10">Methylenetetrahydrofolate reductase 2</fullName>
    </submittedName>
</protein>
<dbReference type="UniPathway" id="UPA00193"/>
<sequence length="605" mass="67393">MKLTKKIAEHKVNRPFYTLEFFPPKTEQGFENLLARISRLVSLDPLAISVTWGAGGTTKERSLDLAGVTQADHGVDTILHLTCTNMQQGMVDDALRDAKQRGIENILALRGDPPRGEEYWIPTDRRFTHGADLVSYIKSSPEFSSGFCVGVAAYPDGHTDGDIDNDGELEFLKAKVDAGADFIVTQLFYDVDNFLRWVKKVRAKGIRVPIIPGIMPMQTYASFLRMTKLCGTRIPTSLMADLEPIRHDDQQVKDYGVKLAIGMIQKLTEDGDIRGVHFCTLNLERSVYRVLEGLGWTGTSPKITNKLITDMPTAENPELIVTAHSATDSAANSLTTGVPLEVEAGKGELNNASAWDDFPNGRFGDYKSPAYGETDLWGSSTMSRKQALAQWGHPKSLEDLTDIFVRHLHSEIATTPFSPSPLNPESLMILTQLEKLTRMGWWTVGSQPAIDGASSADSVVGWGPRGGYVYQKSFVEFFVEKTDLEKIKSKVETEGGGWVNYFAGNVQGECWTNMPDDGRNAVTWGVFPGQEVAQSTIIEKESFLSWKDEAFSIWVEWASFYPPDSAERKLLDSILDQRWLLSIVHHDYTNPDALWTFLFKDSPDT</sequence>
<dbReference type="InterPro" id="IPR029041">
    <property type="entry name" value="FAD-linked_oxidoreductase-like"/>
</dbReference>
<evidence type="ECO:0000313" key="10">
    <source>
        <dbReference type="EMBL" id="GBE81900.1"/>
    </source>
</evidence>
<comment type="cofactor">
    <cofactor evidence="1">
        <name>FAD</name>
        <dbReference type="ChEBI" id="CHEBI:57692"/>
    </cofactor>
</comment>
<evidence type="ECO:0000313" key="11">
    <source>
        <dbReference type="Proteomes" id="UP000287166"/>
    </source>
</evidence>
<dbReference type="GO" id="GO:0004489">
    <property type="term" value="F:methylenetetrahydrofolate reductase [NAD(P)H] activity"/>
    <property type="evidence" value="ECO:0007669"/>
    <property type="project" value="InterPro"/>
</dbReference>
<evidence type="ECO:0000256" key="7">
    <source>
        <dbReference type="ARBA" id="ARBA00023002"/>
    </source>
</evidence>
<accession>A0A401GI78</accession>
<reference evidence="10 11" key="1">
    <citation type="journal article" date="2018" name="Sci. Rep.">
        <title>Genome sequence of the cauliflower mushroom Sparassis crispa (Hanabiratake) and its association with beneficial usage.</title>
        <authorList>
            <person name="Kiyama R."/>
            <person name="Furutani Y."/>
            <person name="Kawaguchi K."/>
            <person name="Nakanishi T."/>
        </authorList>
    </citation>
    <scope>NUCLEOTIDE SEQUENCE [LARGE SCALE GENOMIC DNA]</scope>
</reference>
<dbReference type="Pfam" id="PF21895">
    <property type="entry name" value="MTHFR_C"/>
    <property type="match status" value="1"/>
</dbReference>
<keyword evidence="6" id="KW-0521">NADP</keyword>
<comment type="similarity">
    <text evidence="3">Belongs to the methylenetetrahydrofolate reductase family.</text>
</comment>
<keyword evidence="4" id="KW-0285">Flavoprotein</keyword>
<dbReference type="PANTHER" id="PTHR45754:SF1">
    <property type="entry name" value="METHYLENETETRAHYDROFOLATE REDUCTASE 1"/>
    <property type="match status" value="1"/>
</dbReference>
<evidence type="ECO:0000256" key="3">
    <source>
        <dbReference type="ARBA" id="ARBA00006743"/>
    </source>
</evidence>
<comment type="pathway">
    <text evidence="2 8">One-carbon metabolism; tetrahydrofolate interconversion.</text>
</comment>
<dbReference type="AlphaFoldDB" id="A0A401GI78"/>
<dbReference type="Pfam" id="PF02219">
    <property type="entry name" value="MTHFR"/>
    <property type="match status" value="1"/>
</dbReference>
<keyword evidence="11" id="KW-1185">Reference proteome</keyword>
<dbReference type="NCBIfam" id="TIGR00677">
    <property type="entry name" value="fadh2_euk"/>
    <property type="match status" value="1"/>
</dbReference>
<dbReference type="PANTHER" id="PTHR45754">
    <property type="entry name" value="METHYLENETETRAHYDROFOLATE REDUCTASE"/>
    <property type="match status" value="1"/>
</dbReference>
<dbReference type="GeneID" id="38778817"/>
<feature type="domain" description="MTHFR SAM-binding regulatory" evidence="9">
    <location>
        <begin position="351"/>
        <end position="597"/>
    </location>
</feature>
<evidence type="ECO:0000256" key="5">
    <source>
        <dbReference type="ARBA" id="ARBA00022827"/>
    </source>
</evidence>
<dbReference type="InterPro" id="IPR003171">
    <property type="entry name" value="Mehydrof_redctse-like"/>
</dbReference>
<keyword evidence="7" id="KW-0560">Oxidoreductase</keyword>
<comment type="caution">
    <text evidence="10">The sequence shown here is derived from an EMBL/GenBank/DDBJ whole genome shotgun (WGS) entry which is preliminary data.</text>
</comment>
<dbReference type="InterPro" id="IPR004621">
    <property type="entry name" value="Fadh2_euk"/>
</dbReference>
<dbReference type="InParanoid" id="A0A401GI78"/>
<dbReference type="InterPro" id="IPR053806">
    <property type="entry name" value="MTHFR_C"/>
</dbReference>
<evidence type="ECO:0000259" key="9">
    <source>
        <dbReference type="Pfam" id="PF21895"/>
    </source>
</evidence>